<dbReference type="Pfam" id="PF00990">
    <property type="entry name" value="GGDEF"/>
    <property type="match status" value="1"/>
</dbReference>
<feature type="domain" description="EAL" evidence="2">
    <location>
        <begin position="477"/>
        <end position="727"/>
    </location>
</feature>
<dbReference type="InterPro" id="IPR007892">
    <property type="entry name" value="CHASE4"/>
</dbReference>
<accession>A0A1G8AHA0</accession>
<evidence type="ECO:0000259" key="3">
    <source>
        <dbReference type="PROSITE" id="PS50887"/>
    </source>
</evidence>
<dbReference type="PANTHER" id="PTHR44757:SF2">
    <property type="entry name" value="BIOFILM ARCHITECTURE MAINTENANCE PROTEIN MBAA"/>
    <property type="match status" value="1"/>
</dbReference>
<keyword evidence="1" id="KW-1133">Transmembrane helix</keyword>
<feature type="domain" description="GGDEF" evidence="3">
    <location>
        <begin position="335"/>
        <end position="468"/>
    </location>
</feature>
<sequence>MTQSRLVRTLFSPFIATAIVASAWLTSTISLGWWAAEEIDQHANTRQIARAQGGIAELLARVPKEQDSSAVWNEAVIAVRANDQDWLAENLVEWLGWFYDHERVYILAPDNTVVRAARDGEAADASAYQADAAVVAPLVQTLREHMEASSAGQEDSTDAIYGLGEAEFRQFSDGSFGLISVRPILPETGEVAQAPGSEYVHVSIEALDEDLLSAIGQKFGLQQLNVASDAPSTPSTLALIGSSGESIGYLAWQGERPAHQLLSRTLPAVILALILATLCFVLLIARLRKTSDELKQSEAEALHLAFHDQLTGIPNRALFEDRLERALASDRRKHTKTALHYIDLDSFKNVNDTLGHPSGDELVKQVAKRLQLAVREVDTVARIGGDEFAIVQIDVAGEADASILGERILSLFEDPFLLHGEEALVGASIGTAIGVLPDVSTMTLMRKADIALYEAKAAGKGRHEIFAGPMDEVVARRRTIEKDLREAINTGTGLALAYQPIFSSDTNTMVGIEALARWNHPVHGALSPEFFITLAEERGLIERFGNWALREAATFAVKNDIPWVAVNVSPVQFRDRHLAQKISAILSDMGLEPNRLQIEVTEGVLLQDSPVVRETIKSLRALGIAVALDDFGTGYSSISYLRSYGVDKLKIDRSFVSKLGIDLEVNSIVQAIIDLARAMKMTVTAEGVETQEQRRILMDMGCAELQGYLLSKPISDQQLAAAYGRRLMASPSAPVRIG</sequence>
<dbReference type="Pfam" id="PF05228">
    <property type="entry name" value="CHASE4"/>
    <property type="match status" value="1"/>
</dbReference>
<dbReference type="PROSITE" id="PS50887">
    <property type="entry name" value="GGDEF"/>
    <property type="match status" value="1"/>
</dbReference>
<evidence type="ECO:0000256" key="1">
    <source>
        <dbReference type="SAM" id="Phobius"/>
    </source>
</evidence>
<dbReference type="CDD" id="cd01948">
    <property type="entry name" value="EAL"/>
    <property type="match status" value="1"/>
</dbReference>
<evidence type="ECO:0000259" key="2">
    <source>
        <dbReference type="PROSITE" id="PS50883"/>
    </source>
</evidence>
<dbReference type="Gene3D" id="3.20.20.450">
    <property type="entry name" value="EAL domain"/>
    <property type="match status" value="1"/>
</dbReference>
<dbReference type="InterPro" id="IPR035919">
    <property type="entry name" value="EAL_sf"/>
</dbReference>
<dbReference type="InterPro" id="IPR000160">
    <property type="entry name" value="GGDEF_dom"/>
</dbReference>
<dbReference type="AlphaFoldDB" id="A0A1G8AHA0"/>
<evidence type="ECO:0000313" key="4">
    <source>
        <dbReference type="EMBL" id="SDH20354.1"/>
    </source>
</evidence>
<keyword evidence="1" id="KW-0812">Transmembrane</keyword>
<dbReference type="CDD" id="cd01949">
    <property type="entry name" value="GGDEF"/>
    <property type="match status" value="1"/>
</dbReference>
<dbReference type="SMART" id="SM00267">
    <property type="entry name" value="GGDEF"/>
    <property type="match status" value="1"/>
</dbReference>
<gene>
    <name evidence="4" type="ORF">SAMN04487974_13019</name>
</gene>
<dbReference type="Proteomes" id="UP000199495">
    <property type="component" value="Unassembled WGS sequence"/>
</dbReference>
<evidence type="ECO:0000313" key="5">
    <source>
        <dbReference type="Proteomes" id="UP000199495"/>
    </source>
</evidence>
<keyword evidence="5" id="KW-1185">Reference proteome</keyword>
<protein>
    <submittedName>
        <fullName evidence="4">Diguanylate cyclase (GGDEF) domain-containing protein</fullName>
    </submittedName>
</protein>
<dbReference type="InterPro" id="IPR029787">
    <property type="entry name" value="Nucleotide_cyclase"/>
</dbReference>
<dbReference type="SMART" id="SM00052">
    <property type="entry name" value="EAL"/>
    <property type="match status" value="1"/>
</dbReference>
<dbReference type="Pfam" id="PF00563">
    <property type="entry name" value="EAL"/>
    <property type="match status" value="1"/>
</dbReference>
<dbReference type="STRING" id="440168.SAMN04487974_13019"/>
<organism evidence="4 5">
    <name type="scientific">Pelagibacterium luteolum</name>
    <dbReference type="NCBI Taxonomy" id="440168"/>
    <lineage>
        <taxon>Bacteria</taxon>
        <taxon>Pseudomonadati</taxon>
        <taxon>Pseudomonadota</taxon>
        <taxon>Alphaproteobacteria</taxon>
        <taxon>Hyphomicrobiales</taxon>
        <taxon>Devosiaceae</taxon>
        <taxon>Pelagibacterium</taxon>
    </lineage>
</organism>
<dbReference type="RefSeq" id="WP_176762793.1">
    <property type="nucleotide sequence ID" value="NZ_FNCS01000030.1"/>
</dbReference>
<dbReference type="InterPro" id="IPR043128">
    <property type="entry name" value="Rev_trsase/Diguanyl_cyclase"/>
</dbReference>
<dbReference type="SUPFAM" id="SSF55073">
    <property type="entry name" value="Nucleotide cyclase"/>
    <property type="match status" value="1"/>
</dbReference>
<feature type="transmembrane region" description="Helical" evidence="1">
    <location>
        <begin position="12"/>
        <end position="36"/>
    </location>
</feature>
<dbReference type="EMBL" id="FNCS01000030">
    <property type="protein sequence ID" value="SDH20354.1"/>
    <property type="molecule type" value="Genomic_DNA"/>
</dbReference>
<dbReference type="NCBIfam" id="TIGR00254">
    <property type="entry name" value="GGDEF"/>
    <property type="match status" value="1"/>
</dbReference>
<dbReference type="SUPFAM" id="SSF141868">
    <property type="entry name" value="EAL domain-like"/>
    <property type="match status" value="1"/>
</dbReference>
<dbReference type="InterPro" id="IPR052155">
    <property type="entry name" value="Biofilm_reg_signaling"/>
</dbReference>
<dbReference type="PROSITE" id="PS50883">
    <property type="entry name" value="EAL"/>
    <property type="match status" value="1"/>
</dbReference>
<feature type="transmembrane region" description="Helical" evidence="1">
    <location>
        <begin position="266"/>
        <end position="285"/>
    </location>
</feature>
<reference evidence="4 5" key="1">
    <citation type="submission" date="2016-10" db="EMBL/GenBank/DDBJ databases">
        <authorList>
            <person name="de Groot N.N."/>
        </authorList>
    </citation>
    <scope>NUCLEOTIDE SEQUENCE [LARGE SCALE GENOMIC DNA]</scope>
    <source>
        <strain evidence="4 5">CGMCC 1.10267</strain>
    </source>
</reference>
<dbReference type="Gene3D" id="3.30.70.270">
    <property type="match status" value="1"/>
</dbReference>
<name>A0A1G8AHA0_9HYPH</name>
<dbReference type="PANTHER" id="PTHR44757">
    <property type="entry name" value="DIGUANYLATE CYCLASE DGCP"/>
    <property type="match status" value="1"/>
</dbReference>
<dbReference type="InterPro" id="IPR001633">
    <property type="entry name" value="EAL_dom"/>
</dbReference>
<proteinExistence type="predicted"/>
<keyword evidence="1" id="KW-0472">Membrane</keyword>